<dbReference type="SUPFAM" id="SSF50129">
    <property type="entry name" value="GroES-like"/>
    <property type="match status" value="1"/>
</dbReference>
<dbReference type="InterPro" id="IPR020843">
    <property type="entry name" value="ER"/>
</dbReference>
<keyword evidence="4" id="KW-0560">Oxidoreductase</keyword>
<comment type="similarity">
    <text evidence="5">Belongs to the zinc-containing alcohol dehydrogenase family.</text>
</comment>
<dbReference type="Pfam" id="PF00107">
    <property type="entry name" value="ADH_zinc_N"/>
    <property type="match status" value="1"/>
</dbReference>
<proteinExistence type="inferred from homology"/>
<evidence type="ECO:0000256" key="1">
    <source>
        <dbReference type="ARBA" id="ARBA00001947"/>
    </source>
</evidence>
<dbReference type="GO" id="GO:0016616">
    <property type="term" value="F:oxidoreductase activity, acting on the CH-OH group of donors, NAD or NADP as acceptor"/>
    <property type="evidence" value="ECO:0007669"/>
    <property type="project" value="InterPro"/>
</dbReference>
<dbReference type="RefSeq" id="XP_040640561.1">
    <property type="nucleotide sequence ID" value="XM_040784023.1"/>
</dbReference>
<name>A0A017SIT9_ASPRC</name>
<accession>A0A017SIT9</accession>
<keyword evidence="8" id="KW-1185">Reference proteome</keyword>
<dbReference type="AlphaFoldDB" id="A0A017SIT9"/>
<dbReference type="InterPro" id="IPR002328">
    <property type="entry name" value="ADH_Zn_CS"/>
</dbReference>
<reference evidence="8" key="1">
    <citation type="journal article" date="2014" name="Nat. Commun.">
        <title>Genomic adaptations of the halophilic Dead Sea filamentous fungus Eurotium rubrum.</title>
        <authorList>
            <person name="Kis-Papo T."/>
            <person name="Weig A.R."/>
            <person name="Riley R."/>
            <person name="Persoh D."/>
            <person name="Salamov A."/>
            <person name="Sun H."/>
            <person name="Lipzen A."/>
            <person name="Wasser S.P."/>
            <person name="Rambold G."/>
            <person name="Grigoriev I.V."/>
            <person name="Nevo E."/>
        </authorList>
    </citation>
    <scope>NUCLEOTIDE SEQUENCE [LARGE SCALE GENOMIC DNA]</scope>
    <source>
        <strain evidence="8">CBS 135680</strain>
    </source>
</reference>
<dbReference type="InterPro" id="IPR047109">
    <property type="entry name" value="CAD-like"/>
</dbReference>
<evidence type="ECO:0000313" key="7">
    <source>
        <dbReference type="EMBL" id="EYE96873.1"/>
    </source>
</evidence>
<dbReference type="Gene3D" id="3.40.50.720">
    <property type="entry name" value="NAD(P)-binding Rossmann-like Domain"/>
    <property type="match status" value="1"/>
</dbReference>
<dbReference type="OrthoDB" id="1879366at2759"/>
<gene>
    <name evidence="7" type="ORF">EURHEDRAFT_452359</name>
</gene>
<evidence type="ECO:0000256" key="3">
    <source>
        <dbReference type="ARBA" id="ARBA00022833"/>
    </source>
</evidence>
<evidence type="ECO:0000256" key="2">
    <source>
        <dbReference type="ARBA" id="ARBA00022723"/>
    </source>
</evidence>
<dbReference type="Gene3D" id="3.90.180.10">
    <property type="entry name" value="Medium-chain alcohol dehydrogenases, catalytic domain"/>
    <property type="match status" value="1"/>
</dbReference>
<dbReference type="CDD" id="cd05283">
    <property type="entry name" value="CAD1"/>
    <property type="match status" value="1"/>
</dbReference>
<dbReference type="InterPro" id="IPR036291">
    <property type="entry name" value="NAD(P)-bd_dom_sf"/>
</dbReference>
<evidence type="ECO:0000256" key="4">
    <source>
        <dbReference type="ARBA" id="ARBA00023002"/>
    </source>
</evidence>
<evidence type="ECO:0000259" key="6">
    <source>
        <dbReference type="SMART" id="SM00829"/>
    </source>
</evidence>
<dbReference type="InterPro" id="IPR013149">
    <property type="entry name" value="ADH-like_C"/>
</dbReference>
<evidence type="ECO:0000256" key="5">
    <source>
        <dbReference type="RuleBase" id="RU361277"/>
    </source>
</evidence>
<sequence length="332" mass="36121">MSITFDVFRGSPEGRIVADKTSRTLEYNEVFIETTHSGLCGTDEHYLKSGQVLGHEGIGIIKAVGPAVNTVKVGDRVGFGYTHSICNSCDNCATGWDQYCRNQKQYGFHDLDNGTFSYGAVWDVNCVFPIPEGYDSIHAAPLMCAGATVWTVLTEYGIKATDRVAVMGIGGLGHIAIKLAAAMGCHVVVLSSSESKRQEAMDFGASEFHVFRSGQEPPKDCKPLKHLLLCGSASIDYPSLAPLMDTHGSIYPLTVAFEASPVPLLQFAFKGVRVQGSLVAARRSIRTLLEFAARKDIRPTVMTFPMNVAGIEDAMQTLREGKMRYRGVLVKE</sequence>
<dbReference type="GeneID" id="63699147"/>
<keyword evidence="3 5" id="KW-0862">Zinc</keyword>
<organism evidence="7 8">
    <name type="scientific">Aspergillus ruber (strain CBS 135680)</name>
    <dbReference type="NCBI Taxonomy" id="1388766"/>
    <lineage>
        <taxon>Eukaryota</taxon>
        <taxon>Fungi</taxon>
        <taxon>Dikarya</taxon>
        <taxon>Ascomycota</taxon>
        <taxon>Pezizomycotina</taxon>
        <taxon>Eurotiomycetes</taxon>
        <taxon>Eurotiomycetidae</taxon>
        <taxon>Eurotiales</taxon>
        <taxon>Aspergillaceae</taxon>
        <taxon>Aspergillus</taxon>
        <taxon>Aspergillus subgen. Aspergillus</taxon>
    </lineage>
</organism>
<dbReference type="SUPFAM" id="SSF51735">
    <property type="entry name" value="NAD(P)-binding Rossmann-fold domains"/>
    <property type="match status" value="1"/>
</dbReference>
<dbReference type="STRING" id="1388766.A0A017SIT9"/>
<protein>
    <submittedName>
        <fullName evidence="7">Putative alcohol dehydrogenase</fullName>
    </submittedName>
</protein>
<dbReference type="InterPro" id="IPR011032">
    <property type="entry name" value="GroES-like_sf"/>
</dbReference>
<dbReference type="GO" id="GO:0008270">
    <property type="term" value="F:zinc ion binding"/>
    <property type="evidence" value="ECO:0007669"/>
    <property type="project" value="InterPro"/>
</dbReference>
<dbReference type="Proteomes" id="UP000019804">
    <property type="component" value="Unassembled WGS sequence"/>
</dbReference>
<keyword evidence="2 5" id="KW-0479">Metal-binding</keyword>
<dbReference type="EMBL" id="KK088417">
    <property type="protein sequence ID" value="EYE96873.1"/>
    <property type="molecule type" value="Genomic_DNA"/>
</dbReference>
<dbReference type="Pfam" id="PF08240">
    <property type="entry name" value="ADH_N"/>
    <property type="match status" value="1"/>
</dbReference>
<dbReference type="FunFam" id="3.40.50.720:FF:000022">
    <property type="entry name" value="Cinnamyl alcohol dehydrogenase"/>
    <property type="match status" value="1"/>
</dbReference>
<feature type="domain" description="Enoyl reductase (ER)" evidence="6">
    <location>
        <begin position="10"/>
        <end position="329"/>
    </location>
</feature>
<comment type="cofactor">
    <cofactor evidence="1 5">
        <name>Zn(2+)</name>
        <dbReference type="ChEBI" id="CHEBI:29105"/>
    </cofactor>
</comment>
<dbReference type="PROSITE" id="PS00059">
    <property type="entry name" value="ADH_ZINC"/>
    <property type="match status" value="1"/>
</dbReference>
<dbReference type="SMART" id="SM00829">
    <property type="entry name" value="PKS_ER"/>
    <property type="match status" value="1"/>
</dbReference>
<dbReference type="InterPro" id="IPR013154">
    <property type="entry name" value="ADH-like_N"/>
</dbReference>
<dbReference type="HOGENOM" id="CLU_026673_20_2_1"/>
<evidence type="ECO:0000313" key="8">
    <source>
        <dbReference type="Proteomes" id="UP000019804"/>
    </source>
</evidence>
<dbReference type="PANTHER" id="PTHR42683">
    <property type="entry name" value="ALDEHYDE REDUCTASE"/>
    <property type="match status" value="1"/>
</dbReference>